<organism evidence="1">
    <name type="scientific">viral metagenome</name>
    <dbReference type="NCBI Taxonomy" id="1070528"/>
    <lineage>
        <taxon>unclassified sequences</taxon>
        <taxon>metagenomes</taxon>
        <taxon>organismal metagenomes</taxon>
    </lineage>
</organism>
<name>A0A6C0LTG9_9ZZZZ</name>
<reference evidence="1" key="1">
    <citation type="journal article" date="2020" name="Nature">
        <title>Giant virus diversity and host interactions through global metagenomics.</title>
        <authorList>
            <person name="Schulz F."/>
            <person name="Roux S."/>
            <person name="Paez-Espino D."/>
            <person name="Jungbluth S."/>
            <person name="Walsh D.A."/>
            <person name="Denef V.J."/>
            <person name="McMahon K.D."/>
            <person name="Konstantinidis K.T."/>
            <person name="Eloe-Fadrosh E.A."/>
            <person name="Kyrpides N.C."/>
            <person name="Woyke T."/>
        </authorList>
    </citation>
    <scope>NUCLEOTIDE SEQUENCE</scope>
    <source>
        <strain evidence="1">GVMAG-S-1016704-121</strain>
    </source>
</reference>
<proteinExistence type="predicted"/>
<protein>
    <submittedName>
        <fullName evidence="1">Uncharacterized protein</fullName>
    </submittedName>
</protein>
<dbReference type="AlphaFoldDB" id="A0A6C0LTG9"/>
<evidence type="ECO:0000313" key="1">
    <source>
        <dbReference type="EMBL" id="QHU33713.1"/>
    </source>
</evidence>
<accession>A0A6C0LTG9</accession>
<dbReference type="EMBL" id="MN740560">
    <property type="protein sequence ID" value="QHU33713.1"/>
    <property type="molecule type" value="Genomic_DNA"/>
</dbReference>
<sequence>MSTENTFTNNLATTLKNIVNDPSGNMKRLTEVMGTEGGVVCDACFCCYRAIDINDVTLCCNKKGQCICLTHECCIDMSLAPYAFEVTKTENSITVGVGICLLGLTRDFKNPCFGTDKCLCCRNTYQILPTESMGDLLPSPLCACCFIECLPSVAFANQTPSGNFMVGSARDGAPVSSEMAR</sequence>